<dbReference type="RefSeq" id="WP_012174925.1">
    <property type="nucleotide sequence ID" value="NC_009943.1"/>
</dbReference>
<dbReference type="Proteomes" id="UP000008561">
    <property type="component" value="Chromosome"/>
</dbReference>
<dbReference type="HOGENOM" id="CLU_074313_0_0_7"/>
<dbReference type="STRING" id="96561.Dole_1505"/>
<protein>
    <recommendedName>
        <fullName evidence="3">YkgJ family cysteine cluster protein</fullName>
    </recommendedName>
</protein>
<dbReference type="InterPro" id="IPR005358">
    <property type="entry name" value="Puta_zinc/iron-chelating_dom"/>
</dbReference>
<sequence>MNVLKKEHIAKQTTCARCGICCEKGGPAFHGCDRPILESGRIVLADLYTLRKGEPVFDNVANRPDTAPTDILKIRSANGMSACLFYQRADRSCGVYADRPLECRVLECWNPDGMAAIYQEDRLARKDLISGLSDLWEMVLAHEEVCAYARLSQSVKEKNWEAVAYCIRYDFQVRRLMVEKGNMDDRLFDFLFGMPLTVTLQRYGLSPQQIRNMVEG</sequence>
<accession>A8ZZF6</accession>
<dbReference type="KEGG" id="dol:Dole_1505"/>
<organism evidence="1 2">
    <name type="scientific">Desulfosudis oleivorans (strain DSM 6200 / JCM 39069 / Hxd3)</name>
    <name type="common">Desulfococcus oleovorans</name>
    <dbReference type="NCBI Taxonomy" id="96561"/>
    <lineage>
        <taxon>Bacteria</taxon>
        <taxon>Pseudomonadati</taxon>
        <taxon>Thermodesulfobacteriota</taxon>
        <taxon>Desulfobacteria</taxon>
        <taxon>Desulfobacterales</taxon>
        <taxon>Desulfosudaceae</taxon>
        <taxon>Desulfosudis</taxon>
    </lineage>
</organism>
<dbReference type="Pfam" id="PF03692">
    <property type="entry name" value="CxxCxxCC"/>
    <property type="match status" value="1"/>
</dbReference>
<dbReference type="EMBL" id="CP000859">
    <property type="protein sequence ID" value="ABW67309.1"/>
    <property type="molecule type" value="Genomic_DNA"/>
</dbReference>
<evidence type="ECO:0000313" key="2">
    <source>
        <dbReference type="Proteomes" id="UP000008561"/>
    </source>
</evidence>
<proteinExistence type="predicted"/>
<dbReference type="AlphaFoldDB" id="A8ZZF6"/>
<keyword evidence="2" id="KW-1185">Reference proteome</keyword>
<name>A8ZZF6_DESOH</name>
<evidence type="ECO:0000313" key="1">
    <source>
        <dbReference type="EMBL" id="ABW67309.1"/>
    </source>
</evidence>
<evidence type="ECO:0008006" key="3">
    <source>
        <dbReference type="Google" id="ProtNLM"/>
    </source>
</evidence>
<dbReference type="OrthoDB" id="9780934at2"/>
<reference evidence="1 2" key="1">
    <citation type="submission" date="2007-10" db="EMBL/GenBank/DDBJ databases">
        <title>Complete sequence of Desulfococcus oleovorans Hxd3.</title>
        <authorList>
            <consortium name="US DOE Joint Genome Institute"/>
            <person name="Copeland A."/>
            <person name="Lucas S."/>
            <person name="Lapidus A."/>
            <person name="Barry K."/>
            <person name="Glavina del Rio T."/>
            <person name="Dalin E."/>
            <person name="Tice H."/>
            <person name="Pitluck S."/>
            <person name="Kiss H."/>
            <person name="Brettin T."/>
            <person name="Bruce D."/>
            <person name="Detter J.C."/>
            <person name="Han C."/>
            <person name="Schmutz J."/>
            <person name="Larimer F."/>
            <person name="Land M."/>
            <person name="Hauser L."/>
            <person name="Kyrpides N."/>
            <person name="Kim E."/>
            <person name="Wawrik B."/>
            <person name="Richardson P."/>
        </authorList>
    </citation>
    <scope>NUCLEOTIDE SEQUENCE [LARGE SCALE GENOMIC DNA]</scope>
    <source>
        <strain evidence="2">DSM 6200 / JCM 39069 / Hxd3</strain>
    </source>
</reference>
<gene>
    <name evidence="1" type="ordered locus">Dole_1505</name>
</gene>
<dbReference type="eggNOG" id="COG0727">
    <property type="taxonomic scope" value="Bacteria"/>
</dbReference>